<reference evidence="3" key="1">
    <citation type="submission" date="2022-11" db="EMBL/GenBank/DDBJ databases">
        <title>Draft genome sequence of Sellimonas catena strain 18CBH55.</title>
        <authorList>
            <person name="Hisatomi A."/>
            <person name="Ohkuma M."/>
            <person name="Sakamoto M."/>
        </authorList>
    </citation>
    <scope>NUCLEOTIDE SEQUENCE</scope>
    <source>
        <strain evidence="3">18CBH55</strain>
    </source>
</reference>
<feature type="transmembrane region" description="Helical" evidence="1">
    <location>
        <begin position="101"/>
        <end position="123"/>
    </location>
</feature>
<dbReference type="Proteomes" id="UP001145094">
    <property type="component" value="Unassembled WGS sequence"/>
</dbReference>
<dbReference type="CDD" id="cd07341">
    <property type="entry name" value="M56_BlaR1_MecR1_like"/>
    <property type="match status" value="1"/>
</dbReference>
<evidence type="ECO:0000313" key="4">
    <source>
        <dbReference type="Proteomes" id="UP001145094"/>
    </source>
</evidence>
<sequence length="389" mass="45714">MDRFFDFLMGNSMNLTFSIGPFITCFLTIFILTIYIWFIIYKSKSNFQFGMKASFVVIALMMLRMLIPINFPFTYSVELEKLFNPIRDYIFFTFELPADSISVFEILLIVWFAGAVICLVRFFRSRIKIRRYFGAYILKKEQRIFYEQFLEKSKISSLDIAILPGNHTAGIFGVIHPILVLPDENLPEEEWGFIIRHELEHYRHHDLVLLFLLDLLVCFHWWNPFVYILRKHFTLVLEISNDQMVIKGMNEREKLEYLSSLLHAAKSYSQQQYDLSLVQSSHMEIRMKRILETPERSHLKLRSALHAIILFSLLSVSFLVVPEPKGEIPPEVEEEAFSITPENAYLVPQGEQYQLYVDGSFMGMVEKESIERSFPDIPIYRFDQGGATR</sequence>
<proteinExistence type="predicted"/>
<feature type="domain" description="Peptidase M56" evidence="2">
    <location>
        <begin position="102"/>
        <end position="280"/>
    </location>
</feature>
<dbReference type="AlphaFoldDB" id="A0A9W6C9E2"/>
<dbReference type="InterPro" id="IPR008756">
    <property type="entry name" value="Peptidase_M56"/>
</dbReference>
<evidence type="ECO:0000256" key="1">
    <source>
        <dbReference type="SAM" id="Phobius"/>
    </source>
</evidence>
<organism evidence="3 4">
    <name type="scientific">Sellimonas catena</name>
    <dbReference type="NCBI Taxonomy" id="2994035"/>
    <lineage>
        <taxon>Bacteria</taxon>
        <taxon>Bacillati</taxon>
        <taxon>Bacillota</taxon>
        <taxon>Clostridia</taxon>
        <taxon>Lachnospirales</taxon>
        <taxon>Lachnospiraceae</taxon>
        <taxon>Sellimonas</taxon>
    </lineage>
</organism>
<keyword evidence="1" id="KW-1133">Transmembrane helix</keyword>
<feature type="transmembrane region" description="Helical" evidence="1">
    <location>
        <begin position="20"/>
        <end position="41"/>
    </location>
</feature>
<comment type="caution">
    <text evidence="3">The sequence shown here is derived from an EMBL/GenBank/DDBJ whole genome shotgun (WGS) entry which is preliminary data.</text>
</comment>
<dbReference type="EMBL" id="BSCH01000007">
    <property type="protein sequence ID" value="GLG89868.1"/>
    <property type="molecule type" value="Genomic_DNA"/>
</dbReference>
<dbReference type="PANTHER" id="PTHR34978">
    <property type="entry name" value="POSSIBLE SENSOR-TRANSDUCER PROTEIN BLAR"/>
    <property type="match status" value="1"/>
</dbReference>
<dbReference type="InterPro" id="IPR052173">
    <property type="entry name" value="Beta-lactam_resp_regulator"/>
</dbReference>
<gene>
    <name evidence="3" type="ORF">Selli2_12950</name>
</gene>
<reference evidence="3" key="2">
    <citation type="submission" date="2022-11" db="EMBL/GenBank/DDBJ databases">
        <title>Draft genome sequence of Sellimonas catena strain 18CBH55.</title>
        <authorList>
            <person name="Atsushi H."/>
            <person name="Moriya O."/>
            <person name="Mitsuo S."/>
        </authorList>
    </citation>
    <scope>NUCLEOTIDE SEQUENCE</scope>
    <source>
        <strain evidence="3">18CBH55</strain>
    </source>
</reference>
<keyword evidence="1" id="KW-0812">Transmembrane</keyword>
<dbReference type="RefSeq" id="WP_281844862.1">
    <property type="nucleotide sequence ID" value="NZ_BSCH01000007.1"/>
</dbReference>
<keyword evidence="1" id="KW-0472">Membrane</keyword>
<reference evidence="3" key="3">
    <citation type="journal article" date="2023" name="Int. J. Syst. Evol. Microbiol.">
        <title>Sellimonas catena sp. nov., isolated from human faeces.</title>
        <authorList>
            <person name="Hisatomi A."/>
            <person name="Ohkuma M."/>
            <person name="Sakamoto M."/>
        </authorList>
    </citation>
    <scope>NUCLEOTIDE SEQUENCE</scope>
    <source>
        <strain evidence="3">18CBH55</strain>
    </source>
</reference>
<feature type="transmembrane region" description="Helical" evidence="1">
    <location>
        <begin position="207"/>
        <end position="229"/>
    </location>
</feature>
<dbReference type="Pfam" id="PF05569">
    <property type="entry name" value="Peptidase_M56"/>
    <property type="match status" value="1"/>
</dbReference>
<name>A0A9W6C9E2_9FIRM</name>
<evidence type="ECO:0000313" key="3">
    <source>
        <dbReference type="EMBL" id="GLG89868.1"/>
    </source>
</evidence>
<protein>
    <submittedName>
        <fullName evidence="3">Peptidase M56</fullName>
    </submittedName>
</protein>
<accession>A0A9W6C9E2</accession>
<dbReference type="PANTHER" id="PTHR34978:SF3">
    <property type="entry name" value="SLR0241 PROTEIN"/>
    <property type="match status" value="1"/>
</dbReference>
<evidence type="ECO:0000259" key="2">
    <source>
        <dbReference type="Pfam" id="PF05569"/>
    </source>
</evidence>
<feature type="transmembrane region" description="Helical" evidence="1">
    <location>
        <begin position="53"/>
        <end position="73"/>
    </location>
</feature>